<protein>
    <submittedName>
        <fullName evidence="1">S23 ribosomal protein</fullName>
    </submittedName>
</protein>
<dbReference type="InterPro" id="IPR012657">
    <property type="entry name" value="23S_rRNA-intervening_sequence"/>
</dbReference>
<keyword evidence="2" id="KW-1185">Reference proteome</keyword>
<accession>W4QZZ4</accession>
<organism evidence="1 2">
    <name type="scientific">Halalkalibacter akibai (strain ATCC 43226 / DSM 21942 / CIP 109018 / JCM 9157 / 1139)</name>
    <name type="common">Bacillus akibai</name>
    <dbReference type="NCBI Taxonomy" id="1236973"/>
    <lineage>
        <taxon>Bacteria</taxon>
        <taxon>Bacillati</taxon>
        <taxon>Bacillota</taxon>
        <taxon>Bacilli</taxon>
        <taxon>Bacillales</taxon>
        <taxon>Bacillaceae</taxon>
        <taxon>Halalkalibacter</taxon>
    </lineage>
</organism>
<dbReference type="EMBL" id="BAUV01000099">
    <property type="protein sequence ID" value="GAE37656.1"/>
    <property type="molecule type" value="Genomic_DNA"/>
</dbReference>
<proteinExistence type="predicted"/>
<dbReference type="PANTHER" id="PTHR38471:SF2">
    <property type="entry name" value="FOUR HELIX BUNDLE PROTEIN"/>
    <property type="match status" value="1"/>
</dbReference>
<dbReference type="RefSeq" id="WP_035668728.1">
    <property type="nucleotide sequence ID" value="NZ_BAUV01000099.1"/>
</dbReference>
<reference evidence="1 2" key="1">
    <citation type="journal article" date="2014" name="Genome Announc.">
        <title>Draft Genome Sequences of Three Alkaliphilic Bacillus Strains, Bacillus wakoensis JCM 9140T, Bacillus akibai JCM 9157T, and Bacillus hemicellulosilyticus JCM 9152T.</title>
        <authorList>
            <person name="Yuki M."/>
            <person name="Oshima K."/>
            <person name="Suda W."/>
            <person name="Oshida Y."/>
            <person name="Kitamura K."/>
            <person name="Iida T."/>
            <person name="Hattori M."/>
            <person name="Ohkuma M."/>
        </authorList>
    </citation>
    <scope>NUCLEOTIDE SEQUENCE [LARGE SCALE GENOMIC DNA]</scope>
    <source>
        <strain evidence="1 2">JCM 9157</strain>
    </source>
</reference>
<dbReference type="STRING" id="1236973.JCM9157_4973"/>
<dbReference type="SUPFAM" id="SSF158446">
    <property type="entry name" value="IVS-encoded protein-like"/>
    <property type="match status" value="2"/>
</dbReference>
<dbReference type="Gene3D" id="1.20.1440.60">
    <property type="entry name" value="23S rRNA-intervening sequence"/>
    <property type="match status" value="2"/>
</dbReference>
<dbReference type="NCBIfam" id="TIGR02436">
    <property type="entry name" value="four helix bundle protein"/>
    <property type="match status" value="2"/>
</dbReference>
<dbReference type="Pfam" id="PF05635">
    <property type="entry name" value="23S_rRNA_IVP"/>
    <property type="match status" value="2"/>
</dbReference>
<dbReference type="PANTHER" id="PTHR38471">
    <property type="entry name" value="FOUR HELIX BUNDLE PROTEIN"/>
    <property type="match status" value="1"/>
</dbReference>
<sequence length="266" mass="30371">MTTKKPYVGNVRGLKVYRDALLFCKVMYEIAKKLPSQEHFLADVVKRSSCSIVANLAEGNTNFYYKKEYNHLNISLSKLAECRSALDLLRMQGYINDSVYKSADMRGEEILKMVIGMMRRIERQIDYNGVGETEIGNKSIILPINLSELFEKATTFNNLILGIIQRYPPTEKNGQIDQIMRASQSILQNLRNAENTSYPQQLLGLNTSLGSASECKAFFDISIMQSFITQEQYHEIDNLGGEILDSIIELMNQLEQKYEEEHKVVS</sequence>
<name>W4QZZ4_HALA3</name>
<evidence type="ECO:0000313" key="2">
    <source>
        <dbReference type="Proteomes" id="UP000018896"/>
    </source>
</evidence>
<dbReference type="InterPro" id="IPR036583">
    <property type="entry name" value="23S_rRNA_IVS_sf"/>
</dbReference>
<dbReference type="GO" id="GO:0005840">
    <property type="term" value="C:ribosome"/>
    <property type="evidence" value="ECO:0007669"/>
    <property type="project" value="UniProtKB-KW"/>
</dbReference>
<comment type="caution">
    <text evidence="1">The sequence shown here is derived from an EMBL/GenBank/DDBJ whole genome shotgun (WGS) entry which is preliminary data.</text>
</comment>
<evidence type="ECO:0000313" key="1">
    <source>
        <dbReference type="EMBL" id="GAE37656.1"/>
    </source>
</evidence>
<gene>
    <name evidence="1" type="ORF">JCM9157_4973</name>
</gene>
<keyword evidence="1" id="KW-0689">Ribosomal protein</keyword>
<dbReference type="OrthoDB" id="2888923at2"/>
<dbReference type="AlphaFoldDB" id="W4QZZ4"/>
<keyword evidence="1" id="KW-0687">Ribonucleoprotein</keyword>
<dbReference type="Proteomes" id="UP000018896">
    <property type="component" value="Unassembled WGS sequence"/>
</dbReference>